<proteinExistence type="predicted"/>
<feature type="signal peptide" evidence="2">
    <location>
        <begin position="1"/>
        <end position="23"/>
    </location>
</feature>
<keyword evidence="5" id="KW-1185">Reference proteome</keyword>
<dbReference type="EnsemblPlants" id="TraesCS7D02G524000.1">
    <property type="protein sequence ID" value="TraesCS7D02G524000.1.cds1"/>
    <property type="gene ID" value="TraesCS7D02G524000"/>
</dbReference>
<feature type="chain" id="PRO_5043181434" description="Cathepsin propeptide inhibitor domain-containing protein" evidence="2">
    <location>
        <begin position="24"/>
        <end position="143"/>
    </location>
</feature>
<dbReference type="Gramene" id="TraesWEE_scaffold_043651_01G000200.1">
    <property type="protein sequence ID" value="TraesWEE_scaffold_043651_01G000200.1"/>
    <property type="gene ID" value="TraesWEE_scaffold_043651_01G000200"/>
</dbReference>
<protein>
    <recommendedName>
        <fullName evidence="3">Cathepsin propeptide inhibitor domain-containing protein</fullName>
    </recommendedName>
</protein>
<evidence type="ECO:0000256" key="2">
    <source>
        <dbReference type="SAM" id="SignalP"/>
    </source>
</evidence>
<reference evidence="4" key="1">
    <citation type="submission" date="2018-08" db="EMBL/GenBank/DDBJ databases">
        <authorList>
            <person name="Rossello M."/>
        </authorList>
    </citation>
    <scope>NUCLEOTIDE SEQUENCE [LARGE SCALE GENOMIC DNA]</scope>
    <source>
        <strain evidence="4">cv. Chinese Spring</strain>
    </source>
</reference>
<dbReference type="Pfam" id="PF08246">
    <property type="entry name" value="Inhibitor_I29"/>
    <property type="match status" value="1"/>
</dbReference>
<feature type="transmembrane region" description="Helical" evidence="1">
    <location>
        <begin position="122"/>
        <end position="139"/>
    </location>
</feature>
<dbReference type="InterPro" id="IPR013201">
    <property type="entry name" value="Prot_inhib_I29"/>
</dbReference>
<dbReference type="Gramene" id="TraesCLE_scaffold_011165_01G000200.1">
    <property type="protein sequence ID" value="TraesCLE_scaffold_011165_01G000200.1"/>
    <property type="gene ID" value="TraesCLE_scaffold_011165_01G000200"/>
</dbReference>
<dbReference type="InterPro" id="IPR038765">
    <property type="entry name" value="Papain-like_cys_pep_sf"/>
</dbReference>
<name>A0A3B6TT25_WHEAT</name>
<evidence type="ECO:0000313" key="4">
    <source>
        <dbReference type="EnsemblPlants" id="TraesCS7D02G524000.1.cds1"/>
    </source>
</evidence>
<dbReference type="Gramene" id="TraesPARA_EIv1.0_2635300.1">
    <property type="protein sequence ID" value="TraesPARA_EIv1.0_2635300.1.CDS1"/>
    <property type="gene ID" value="TraesPARA_EIv1.0_2635300"/>
</dbReference>
<reference evidence="4" key="2">
    <citation type="submission" date="2018-10" db="UniProtKB">
        <authorList>
            <consortium name="EnsemblPlants"/>
        </authorList>
    </citation>
    <scope>IDENTIFICATION</scope>
</reference>
<dbReference type="Gene3D" id="1.10.287.2250">
    <property type="match status" value="1"/>
</dbReference>
<dbReference type="Gramene" id="TraesCAD_scaffold_026604_01G000200.1">
    <property type="protein sequence ID" value="TraesCAD_scaffold_026604_01G000200.1"/>
    <property type="gene ID" value="TraesCAD_scaffold_026604_01G000200"/>
</dbReference>
<keyword evidence="1" id="KW-0812">Transmembrane</keyword>
<organism evidence="4">
    <name type="scientific">Triticum aestivum</name>
    <name type="common">Wheat</name>
    <dbReference type="NCBI Taxonomy" id="4565"/>
    <lineage>
        <taxon>Eukaryota</taxon>
        <taxon>Viridiplantae</taxon>
        <taxon>Streptophyta</taxon>
        <taxon>Embryophyta</taxon>
        <taxon>Tracheophyta</taxon>
        <taxon>Spermatophyta</taxon>
        <taxon>Magnoliopsida</taxon>
        <taxon>Liliopsida</taxon>
        <taxon>Poales</taxon>
        <taxon>Poaceae</taxon>
        <taxon>BOP clade</taxon>
        <taxon>Pooideae</taxon>
        <taxon>Triticodae</taxon>
        <taxon>Triticeae</taxon>
        <taxon>Triticinae</taxon>
        <taxon>Triticum</taxon>
    </lineage>
</organism>
<sequence length="143" mass="16280">MSTSTALMAAASLLLLLVSLAAAADIQMAHRERSEEETRRIFVEWKAKYGRSYDSIREEERRYAIFKDNLLRNIDQQSAAGIERQLNNFSDHTHGEDFRAFRGACYLPLDGYGDWTNTKGAWIAYMLFVSTFVAVLACCKLRA</sequence>
<dbReference type="AlphaFoldDB" id="A0A3B6TT25"/>
<evidence type="ECO:0000313" key="5">
    <source>
        <dbReference type="Proteomes" id="UP000019116"/>
    </source>
</evidence>
<dbReference type="Proteomes" id="UP000019116">
    <property type="component" value="Chromosome 7D"/>
</dbReference>
<keyword evidence="2" id="KW-0732">Signal</keyword>
<dbReference type="STRING" id="4565.A0A3B6TT25"/>
<dbReference type="SMR" id="A0A3B6TT25"/>
<dbReference type="Gramene" id="TraesCS7D02G524000.1">
    <property type="protein sequence ID" value="TraesCS7D02G524000.1.cds1"/>
    <property type="gene ID" value="TraesCS7D02G524000"/>
</dbReference>
<keyword evidence="1" id="KW-1133">Transmembrane helix</keyword>
<evidence type="ECO:0000259" key="3">
    <source>
        <dbReference type="SMART" id="SM00848"/>
    </source>
</evidence>
<dbReference type="SMART" id="SM00848">
    <property type="entry name" value="Inhibitor_I29"/>
    <property type="match status" value="1"/>
</dbReference>
<feature type="domain" description="Cathepsin propeptide inhibitor" evidence="3">
    <location>
        <begin position="42"/>
        <end position="97"/>
    </location>
</feature>
<dbReference type="Gramene" id="TraesCS7D03G1237500.5">
    <property type="protein sequence ID" value="TraesCS7D03G1237500.5.CDS1"/>
    <property type="gene ID" value="TraesCS7D03G1237500"/>
</dbReference>
<dbReference type="Gramene" id="TraesROB_scaffold_069284_01G000200.1">
    <property type="protein sequence ID" value="TraesROB_scaffold_069284_01G000200.1"/>
    <property type="gene ID" value="TraesROB_scaffold_069284_01G000200"/>
</dbReference>
<dbReference type="SUPFAM" id="SSF54001">
    <property type="entry name" value="Cysteine proteinases"/>
    <property type="match status" value="1"/>
</dbReference>
<evidence type="ECO:0000256" key="1">
    <source>
        <dbReference type="SAM" id="Phobius"/>
    </source>
</evidence>
<accession>A0A3B6TT25</accession>
<gene>
    <name evidence="4" type="primary">LOC123171558</name>
</gene>
<dbReference type="OrthoDB" id="629202at2759"/>
<keyword evidence="1" id="KW-0472">Membrane</keyword>